<evidence type="ECO:0000259" key="1">
    <source>
        <dbReference type="Pfam" id="PF01636"/>
    </source>
</evidence>
<dbReference type="STRING" id="454286.A0A0J8RBB6"/>
<dbReference type="Pfam" id="PF01636">
    <property type="entry name" value="APH"/>
    <property type="match status" value="1"/>
</dbReference>
<dbReference type="InterPro" id="IPR002575">
    <property type="entry name" value="Aminoglycoside_PTrfase"/>
</dbReference>
<evidence type="ECO:0000313" key="2">
    <source>
        <dbReference type="EMBL" id="KMU81188.1"/>
    </source>
</evidence>
<name>A0A0J8RBB6_COCIT</name>
<dbReference type="InterPro" id="IPR011009">
    <property type="entry name" value="Kinase-like_dom_sf"/>
</dbReference>
<dbReference type="EMBL" id="DS268125">
    <property type="protein sequence ID" value="KMU81188.1"/>
    <property type="molecule type" value="Genomic_DNA"/>
</dbReference>
<dbReference type="Gene3D" id="3.90.1200.10">
    <property type="match status" value="1"/>
</dbReference>
<protein>
    <recommendedName>
        <fullName evidence="1">Aminoglycoside phosphotransferase domain-containing protein</fullName>
    </recommendedName>
</protein>
<evidence type="ECO:0000313" key="3">
    <source>
        <dbReference type="Proteomes" id="UP000054559"/>
    </source>
</evidence>
<organism evidence="2 3">
    <name type="scientific">Coccidioides immitis RMSCC 3703</name>
    <dbReference type="NCBI Taxonomy" id="454286"/>
    <lineage>
        <taxon>Eukaryota</taxon>
        <taxon>Fungi</taxon>
        <taxon>Dikarya</taxon>
        <taxon>Ascomycota</taxon>
        <taxon>Pezizomycotina</taxon>
        <taxon>Eurotiomycetes</taxon>
        <taxon>Eurotiomycetidae</taxon>
        <taxon>Onygenales</taxon>
        <taxon>Onygenaceae</taxon>
        <taxon>Coccidioides</taxon>
    </lineage>
</organism>
<dbReference type="OrthoDB" id="3250044at2759"/>
<gene>
    <name evidence="2" type="ORF">CISG_02565</name>
</gene>
<proteinExistence type="predicted"/>
<dbReference type="SUPFAM" id="SSF56112">
    <property type="entry name" value="Protein kinase-like (PK-like)"/>
    <property type="match status" value="1"/>
</dbReference>
<reference evidence="3" key="1">
    <citation type="journal article" date="2010" name="Genome Res.">
        <title>Population genomic sequencing of Coccidioides fungi reveals recent hybridization and transposon control.</title>
        <authorList>
            <person name="Neafsey D.E."/>
            <person name="Barker B.M."/>
            <person name="Sharpton T.J."/>
            <person name="Stajich J.E."/>
            <person name="Park D.J."/>
            <person name="Whiston E."/>
            <person name="Hung C.-Y."/>
            <person name="McMahan C."/>
            <person name="White J."/>
            <person name="Sykes S."/>
            <person name="Heiman D."/>
            <person name="Young S."/>
            <person name="Zeng Q."/>
            <person name="Abouelleil A."/>
            <person name="Aftuck L."/>
            <person name="Bessette D."/>
            <person name="Brown A."/>
            <person name="FitzGerald M."/>
            <person name="Lui A."/>
            <person name="Macdonald J.P."/>
            <person name="Priest M."/>
            <person name="Orbach M.J."/>
            <person name="Galgiani J.N."/>
            <person name="Kirkland T.N."/>
            <person name="Cole G.T."/>
            <person name="Birren B.W."/>
            <person name="Henn M.R."/>
            <person name="Taylor J.W."/>
            <person name="Rounsley S.D."/>
        </authorList>
    </citation>
    <scope>NUCLEOTIDE SEQUENCE [LARGE SCALE GENOMIC DNA]</scope>
    <source>
        <strain evidence="3">RMSCC 3703</strain>
    </source>
</reference>
<dbReference type="Proteomes" id="UP000054559">
    <property type="component" value="Unassembled WGS sequence"/>
</dbReference>
<accession>A0A0J8RBB6</accession>
<dbReference type="AlphaFoldDB" id="A0A0J8RBB6"/>
<sequence>MPTSTLIDGLSVSRRSAASFKTDLILYGRKAICLWNIFLETLEELVLNIDDVSEHLVNIVSELAAVRGGDIPGQVDGGMLQVYLWGDNGTREIFHSIDDVNHWLNKRLQLINKEIDLRLYPLVLCHLDLCRRNIKLMEDNSICLLDWGHAGFFPRFFEAAAVSSINDNAAYGNSLHKAIIKEAKLTERGGGKNVLSCS</sequence>
<feature type="domain" description="Aminoglycoside phosphotransferase" evidence="1">
    <location>
        <begin position="92"/>
        <end position="163"/>
    </location>
</feature>